<feature type="domain" description="Reverse transcriptase" evidence="19">
    <location>
        <begin position="644"/>
        <end position="823"/>
    </location>
</feature>
<evidence type="ECO:0000256" key="12">
    <source>
        <dbReference type="ARBA" id="ARBA00022918"/>
    </source>
</evidence>
<evidence type="ECO:0000259" key="19">
    <source>
        <dbReference type="PROSITE" id="PS50878"/>
    </source>
</evidence>
<keyword evidence="14" id="KW-0238">DNA-binding</keyword>
<dbReference type="PANTHER" id="PTHR37984:SF5">
    <property type="entry name" value="PROTEIN NYNRIN-LIKE"/>
    <property type="match status" value="1"/>
</dbReference>
<dbReference type="InterPro" id="IPR041588">
    <property type="entry name" value="Integrase_H2C2"/>
</dbReference>
<keyword evidence="5" id="KW-0479">Metal-binding</keyword>
<evidence type="ECO:0000256" key="16">
    <source>
        <dbReference type="ARBA" id="ARBA00023268"/>
    </source>
</evidence>
<dbReference type="InterPro" id="IPR041577">
    <property type="entry name" value="RT_RNaseH_2"/>
</dbReference>
<accession>A0ABD0ZKF7</accession>
<dbReference type="PROSITE" id="PS50878">
    <property type="entry name" value="RT_POL"/>
    <property type="match status" value="1"/>
</dbReference>
<dbReference type="GO" id="GO:0003887">
    <property type="term" value="F:DNA-directed DNA polymerase activity"/>
    <property type="evidence" value="ECO:0007669"/>
    <property type="project" value="UniProtKB-KW"/>
</dbReference>
<dbReference type="Gene3D" id="1.10.340.70">
    <property type="match status" value="1"/>
</dbReference>
<dbReference type="GO" id="GO:0003964">
    <property type="term" value="F:RNA-directed DNA polymerase activity"/>
    <property type="evidence" value="ECO:0007669"/>
    <property type="project" value="UniProtKB-KW"/>
</dbReference>
<keyword evidence="1" id="KW-0645">Protease</keyword>
<dbReference type="GO" id="GO:0003677">
    <property type="term" value="F:DNA binding"/>
    <property type="evidence" value="ECO:0007669"/>
    <property type="project" value="UniProtKB-KW"/>
</dbReference>
<sequence>MTKTRQEERLEELEKNHEVLTTKMDGLASKFDDLQATLKQFMAASQAKSTMTSPSHDLSAISTSTSKAKEQQVPAITPHDDNLCAVRRVEMPSFNGDDPLGWLARAEQYFSLQRTDPDKQVDIAFMTMEGDALHWLQWLRQQNPALTWPNLKVELMEQFGGDITASPCEQLAALRQYNSVDDFVNEFRARAAQIPNLDPQLQLGIFLNGLKEDIRVKIRPNEASDLRTAIRVARSIEKELDFSNGGKKSNRDETFKRYSTNNNYNGSGSTFQRTNLLSTGSVSTTNSFGKPADKGKPNLTQNKSSGSAFSSTNSTGNNIVRPRGIRQYSHQEFLEMKNKGLCFRCKQPYSPLHDCPYKSIRALMLAEDESSDDGEIRVLDREDYSISDLPPINEAHFTFLHLPLNTLSGIDSPQTMKFKGTLDGETVVIMVDSGASHNFISSKLAHKLHRKIEPTKRFKVRLGDGRKEDSEGKFSGLPIHIGSEQILVNCYLFPLGGIDIIFGVEWLASLGDVQANWTSMVLSFSKGGKKIKLCGDPSLARSEVSVNALNKLQEVDFCVWLWHIADTQFEGNSHIAITTPDHVKLDKLLTDFQEIFGDPTELPPARSGDHQITLKPSAGAVNVKPYRYGHNQKDEIERLVKEMLAAGIIQHSNSPFSSPVLLVRKKDGSWRFCVDYRELNKVTIPDKYPIPVIQEMLDELHGAKFFTKIDLRSGYHQIRVAADDIPKTAFRTHSGHYEFLVMPFGLTNAPATFQGIMNELFRPYLRKSVLVFFDDILVYSPSWDSHLRHLQRVLEILHSHQFKVNKKKCSFGQISVEYLGHIVSHTGVAMDPTKISSVLQWPTPKSLKAVRGFLGLTGYYRRFIQNYGLIARPLTNLLRKDQPSKFTWSSEAATAFEKLRKAVIEAPVLVMPDFSKTFVIECDASGVGIGAVLMQASQPIAYFSKALSEKSLSKSAYEKELMALVLSIQHWRPYLLGRRFTVRTDQISLKHIVRQRITTPSQQNWVAKLLSYDFDVEYKTGASNRVADALSRRDDVSDFCALSIPVWLDWDALEQSVAEDNELKKIIDQLRNNSGNPSPYSLVNNRLLYNNRIVLPAKSPWIPTLLAEFHSTPMGGHSGAYRTYRRLAASLYWKGMMKQVQKFVADCLVCQKNKYDTMTPAGLLQPLPIPSAVWQDISMDFITGLPRSHGVDCIWVIVDRLSKYAHFIGLRHPFTATSLAEKFIKEVVRLHGVPESIVSDRDPIFLSNFWTEFFRLMGTRLRLSSAYHPQTDGQTEVLNRCLEQYLRCFTSEQPKQWGRYLHWAEYSYNTSFQSAAKLTPFQSLYGRSPPTLHQFLPGEFRVPAVAEEHQNRDELLRQLNHNLQRAQIQMQSQANRKRRDIELSVGDLVLLKLRPHRQVSVQQRLNQKLAPRYFGPFQIIKKLSSVSYKLALPATSKIHPIFHISQLRPVSGNHQAISEIPVDLVVADDSFIPRDILDIRVGNNPDDPQILVEWEGRVKEEATWLDLSDFRGQFSDSSLVDKAVSLAGGNDTNVSRSPRPWIVYSRKKKRSNQE</sequence>
<dbReference type="CDD" id="cd09274">
    <property type="entry name" value="RNase_HI_RT_Ty3"/>
    <property type="match status" value="1"/>
</dbReference>
<dbReference type="InterPro" id="IPR012337">
    <property type="entry name" value="RNaseH-like_sf"/>
</dbReference>
<evidence type="ECO:0000256" key="3">
    <source>
        <dbReference type="ARBA" id="ARBA00022695"/>
    </source>
</evidence>
<dbReference type="GO" id="GO:0004519">
    <property type="term" value="F:endonuclease activity"/>
    <property type="evidence" value="ECO:0007669"/>
    <property type="project" value="UniProtKB-KW"/>
</dbReference>
<keyword evidence="6" id="KW-0064">Aspartyl protease</keyword>
<dbReference type="GO" id="GO:0006508">
    <property type="term" value="P:proteolysis"/>
    <property type="evidence" value="ECO:0007669"/>
    <property type="project" value="UniProtKB-KW"/>
</dbReference>
<dbReference type="Gene3D" id="3.10.10.10">
    <property type="entry name" value="HIV Type 1 Reverse Transcriptase, subunit A, domain 1"/>
    <property type="match status" value="1"/>
</dbReference>
<keyword evidence="17" id="KW-0175">Coiled coil</keyword>
<feature type="compositionally biased region" description="Low complexity" evidence="18">
    <location>
        <begin position="302"/>
        <end position="318"/>
    </location>
</feature>
<dbReference type="GO" id="GO:0004190">
    <property type="term" value="F:aspartic-type endopeptidase activity"/>
    <property type="evidence" value="ECO:0007669"/>
    <property type="project" value="UniProtKB-KW"/>
</dbReference>
<keyword evidence="3" id="KW-0548">Nucleotidyltransferase</keyword>
<dbReference type="CDD" id="cd00303">
    <property type="entry name" value="retropepsin_like"/>
    <property type="match status" value="1"/>
</dbReference>
<dbReference type="SUPFAM" id="SSF54160">
    <property type="entry name" value="Chromo domain-like"/>
    <property type="match status" value="1"/>
</dbReference>
<evidence type="ECO:0000256" key="10">
    <source>
        <dbReference type="ARBA" id="ARBA00022884"/>
    </source>
</evidence>
<keyword evidence="13" id="KW-0239">DNA-directed DNA polymerase</keyword>
<evidence type="ECO:0000256" key="1">
    <source>
        <dbReference type="ARBA" id="ARBA00022670"/>
    </source>
</evidence>
<dbReference type="InterPro" id="IPR016197">
    <property type="entry name" value="Chromo-like_dom_sf"/>
</dbReference>
<dbReference type="Pfam" id="PF17919">
    <property type="entry name" value="RT_RNaseH_2"/>
    <property type="match status" value="1"/>
</dbReference>
<feature type="coiled-coil region" evidence="17">
    <location>
        <begin position="3"/>
        <end position="30"/>
    </location>
</feature>
<dbReference type="SUPFAM" id="SSF56672">
    <property type="entry name" value="DNA/RNA polymerases"/>
    <property type="match status" value="1"/>
</dbReference>
<dbReference type="SUPFAM" id="SSF53098">
    <property type="entry name" value="Ribonuclease H-like"/>
    <property type="match status" value="1"/>
</dbReference>
<dbReference type="PANTHER" id="PTHR37984">
    <property type="entry name" value="PROTEIN CBG26694"/>
    <property type="match status" value="1"/>
</dbReference>
<dbReference type="PROSITE" id="PS00141">
    <property type="entry name" value="ASP_PROTEASE"/>
    <property type="match status" value="1"/>
</dbReference>
<dbReference type="PROSITE" id="PS50994">
    <property type="entry name" value="INTEGRASE"/>
    <property type="match status" value="1"/>
</dbReference>
<dbReference type="InterPro" id="IPR001584">
    <property type="entry name" value="Integrase_cat-core"/>
</dbReference>
<keyword evidence="7" id="KW-0255">Endonuclease</keyword>
<gene>
    <name evidence="21" type="ORF">V5N11_013436</name>
</gene>
<evidence type="ECO:0000313" key="21">
    <source>
        <dbReference type="EMBL" id="KAL1191714.1"/>
    </source>
</evidence>
<evidence type="ECO:0000256" key="17">
    <source>
        <dbReference type="SAM" id="Coils"/>
    </source>
</evidence>
<dbReference type="Pfam" id="PF03732">
    <property type="entry name" value="Retrotrans_gag"/>
    <property type="match status" value="1"/>
</dbReference>
<dbReference type="InterPro" id="IPR000477">
    <property type="entry name" value="RT_dom"/>
</dbReference>
<evidence type="ECO:0000256" key="7">
    <source>
        <dbReference type="ARBA" id="ARBA00022759"/>
    </source>
</evidence>
<keyword evidence="10" id="KW-0694">RNA-binding</keyword>
<dbReference type="Gene3D" id="3.10.20.370">
    <property type="match status" value="1"/>
</dbReference>
<feature type="region of interest" description="Disordered" evidence="18">
    <location>
        <begin position="242"/>
        <end position="323"/>
    </location>
</feature>
<evidence type="ECO:0000256" key="9">
    <source>
        <dbReference type="ARBA" id="ARBA00022842"/>
    </source>
</evidence>
<evidence type="ECO:0000313" key="22">
    <source>
        <dbReference type="Proteomes" id="UP001558713"/>
    </source>
</evidence>
<dbReference type="FunFam" id="3.10.10.10:FF:000007">
    <property type="entry name" value="Retrovirus-related Pol polyprotein from transposon 17.6-like Protein"/>
    <property type="match status" value="1"/>
</dbReference>
<dbReference type="Gene3D" id="3.30.420.10">
    <property type="entry name" value="Ribonuclease H-like superfamily/Ribonuclease H"/>
    <property type="match status" value="1"/>
</dbReference>
<dbReference type="InterPro" id="IPR050951">
    <property type="entry name" value="Retrovirus_Pol_polyprotein"/>
</dbReference>
<keyword evidence="9" id="KW-0460">Magnesium</keyword>
<keyword evidence="22" id="KW-1185">Reference proteome</keyword>
<evidence type="ECO:0000256" key="11">
    <source>
        <dbReference type="ARBA" id="ARBA00022908"/>
    </source>
</evidence>
<dbReference type="FunFam" id="3.30.70.270:FF:000020">
    <property type="entry name" value="Transposon Tf2-6 polyprotein-like Protein"/>
    <property type="match status" value="1"/>
</dbReference>
<dbReference type="Gene3D" id="2.40.70.10">
    <property type="entry name" value="Acid Proteases"/>
    <property type="match status" value="1"/>
</dbReference>
<keyword evidence="4" id="KW-0540">Nuclease</keyword>
<feature type="compositionally biased region" description="Polar residues" evidence="18">
    <location>
        <begin position="271"/>
        <end position="288"/>
    </location>
</feature>
<evidence type="ECO:0000256" key="6">
    <source>
        <dbReference type="ARBA" id="ARBA00022750"/>
    </source>
</evidence>
<keyword evidence="15" id="KW-0233">DNA recombination</keyword>
<dbReference type="GO" id="GO:0003723">
    <property type="term" value="F:RNA binding"/>
    <property type="evidence" value="ECO:0007669"/>
    <property type="project" value="UniProtKB-KW"/>
</dbReference>
<dbReference type="InterPro" id="IPR001969">
    <property type="entry name" value="Aspartic_peptidase_AS"/>
</dbReference>
<evidence type="ECO:0000256" key="2">
    <source>
        <dbReference type="ARBA" id="ARBA00022679"/>
    </source>
</evidence>
<evidence type="ECO:0000256" key="13">
    <source>
        <dbReference type="ARBA" id="ARBA00022932"/>
    </source>
</evidence>
<protein>
    <submittedName>
        <fullName evidence="21">Mitochondrial protein</fullName>
    </submittedName>
</protein>
<comment type="caution">
    <text evidence="21">The sequence shown here is derived from an EMBL/GenBank/DDBJ whole genome shotgun (WGS) entry which is preliminary data.</text>
</comment>
<evidence type="ECO:0000256" key="14">
    <source>
        <dbReference type="ARBA" id="ARBA00023125"/>
    </source>
</evidence>
<name>A0ABD0ZKF7_CARAN</name>
<dbReference type="SUPFAM" id="SSF50630">
    <property type="entry name" value="Acid proteases"/>
    <property type="match status" value="1"/>
</dbReference>
<proteinExistence type="predicted"/>
<dbReference type="Gene3D" id="3.30.70.270">
    <property type="match status" value="2"/>
</dbReference>
<dbReference type="CDD" id="cd01647">
    <property type="entry name" value="RT_LTR"/>
    <property type="match status" value="1"/>
</dbReference>
<dbReference type="InterPro" id="IPR043128">
    <property type="entry name" value="Rev_trsase/Diguanyl_cyclase"/>
</dbReference>
<dbReference type="InterPro" id="IPR056924">
    <property type="entry name" value="SH3_Tf2-1"/>
</dbReference>
<keyword evidence="16" id="KW-0511">Multifunctional enzyme</keyword>
<dbReference type="EMBL" id="JBANAX010000844">
    <property type="protein sequence ID" value="KAL1191714.1"/>
    <property type="molecule type" value="Genomic_DNA"/>
</dbReference>
<dbReference type="InterPro" id="IPR005162">
    <property type="entry name" value="Retrotrans_gag_dom"/>
</dbReference>
<evidence type="ECO:0000256" key="8">
    <source>
        <dbReference type="ARBA" id="ARBA00022801"/>
    </source>
</evidence>
<dbReference type="Pfam" id="PF00078">
    <property type="entry name" value="RVT_1"/>
    <property type="match status" value="1"/>
</dbReference>
<keyword evidence="2" id="KW-0808">Transferase</keyword>
<feature type="domain" description="Integrase catalytic" evidence="20">
    <location>
        <begin position="1164"/>
        <end position="1328"/>
    </location>
</feature>
<dbReference type="InterPro" id="IPR043502">
    <property type="entry name" value="DNA/RNA_pol_sf"/>
</dbReference>
<reference evidence="21 22" key="1">
    <citation type="submission" date="2024-04" db="EMBL/GenBank/DDBJ databases">
        <title>Genome assembly C_amara_ONT_v2.</title>
        <authorList>
            <person name="Yant L."/>
            <person name="Moore C."/>
            <person name="Slenker M."/>
        </authorList>
    </citation>
    <scope>NUCLEOTIDE SEQUENCE [LARGE SCALE GENOMIC DNA]</scope>
    <source>
        <tissue evidence="21">Leaf</tissue>
    </source>
</reference>
<dbReference type="GO" id="GO:0006310">
    <property type="term" value="P:DNA recombination"/>
    <property type="evidence" value="ECO:0007669"/>
    <property type="project" value="UniProtKB-KW"/>
</dbReference>
<keyword evidence="12" id="KW-0695">RNA-directed DNA polymerase</keyword>
<dbReference type="Pfam" id="PF17921">
    <property type="entry name" value="Integrase_H2C2"/>
    <property type="match status" value="1"/>
</dbReference>
<evidence type="ECO:0000256" key="4">
    <source>
        <dbReference type="ARBA" id="ARBA00022722"/>
    </source>
</evidence>
<keyword evidence="8" id="KW-0378">Hydrolase</keyword>
<dbReference type="GO" id="GO:0046872">
    <property type="term" value="F:metal ion binding"/>
    <property type="evidence" value="ECO:0007669"/>
    <property type="project" value="UniProtKB-KW"/>
</dbReference>
<feature type="compositionally biased region" description="Low complexity" evidence="18">
    <location>
        <begin position="258"/>
        <end position="270"/>
    </location>
</feature>
<evidence type="ECO:0000256" key="15">
    <source>
        <dbReference type="ARBA" id="ARBA00023172"/>
    </source>
</evidence>
<evidence type="ECO:0000259" key="20">
    <source>
        <dbReference type="PROSITE" id="PS50994"/>
    </source>
</evidence>
<organism evidence="21 22">
    <name type="scientific">Cardamine amara subsp. amara</name>
    <dbReference type="NCBI Taxonomy" id="228776"/>
    <lineage>
        <taxon>Eukaryota</taxon>
        <taxon>Viridiplantae</taxon>
        <taxon>Streptophyta</taxon>
        <taxon>Embryophyta</taxon>
        <taxon>Tracheophyta</taxon>
        <taxon>Spermatophyta</taxon>
        <taxon>Magnoliopsida</taxon>
        <taxon>eudicotyledons</taxon>
        <taxon>Gunneridae</taxon>
        <taxon>Pentapetalae</taxon>
        <taxon>rosids</taxon>
        <taxon>malvids</taxon>
        <taxon>Brassicales</taxon>
        <taxon>Brassicaceae</taxon>
        <taxon>Cardamineae</taxon>
        <taxon>Cardamine</taxon>
    </lineage>
</organism>
<dbReference type="Pfam" id="PF24626">
    <property type="entry name" value="SH3_Tf2-1"/>
    <property type="match status" value="1"/>
</dbReference>
<dbReference type="InterPro" id="IPR036397">
    <property type="entry name" value="RNaseH_sf"/>
</dbReference>
<dbReference type="GO" id="GO:0015074">
    <property type="term" value="P:DNA integration"/>
    <property type="evidence" value="ECO:0007669"/>
    <property type="project" value="UniProtKB-KW"/>
</dbReference>
<dbReference type="Pfam" id="PF13975">
    <property type="entry name" value="gag-asp_proteas"/>
    <property type="match status" value="1"/>
</dbReference>
<keyword evidence="11" id="KW-0229">DNA integration</keyword>
<dbReference type="Proteomes" id="UP001558713">
    <property type="component" value="Unassembled WGS sequence"/>
</dbReference>
<dbReference type="FunFam" id="3.30.420.10:FF:000219">
    <property type="entry name" value="Putative retroelement"/>
    <property type="match status" value="1"/>
</dbReference>
<evidence type="ECO:0000256" key="18">
    <source>
        <dbReference type="SAM" id="MobiDB-lite"/>
    </source>
</evidence>
<dbReference type="InterPro" id="IPR021109">
    <property type="entry name" value="Peptidase_aspartic_dom_sf"/>
</dbReference>
<evidence type="ECO:0000256" key="5">
    <source>
        <dbReference type="ARBA" id="ARBA00022723"/>
    </source>
</evidence>